<dbReference type="GO" id="GO:0015074">
    <property type="term" value="P:DNA integration"/>
    <property type="evidence" value="ECO:0007669"/>
    <property type="project" value="InterPro"/>
</dbReference>
<dbReference type="PROSITE" id="PS50158">
    <property type="entry name" value="ZF_CCHC"/>
    <property type="match status" value="1"/>
</dbReference>
<organism evidence="5">
    <name type="scientific">Menopon gallinae</name>
    <name type="common">poultry shaft louse</name>
    <dbReference type="NCBI Taxonomy" id="328185"/>
    <lineage>
        <taxon>Eukaryota</taxon>
        <taxon>Metazoa</taxon>
        <taxon>Ecdysozoa</taxon>
        <taxon>Arthropoda</taxon>
        <taxon>Hexapoda</taxon>
        <taxon>Insecta</taxon>
        <taxon>Pterygota</taxon>
        <taxon>Neoptera</taxon>
        <taxon>Paraneoptera</taxon>
        <taxon>Psocodea</taxon>
        <taxon>Troctomorpha</taxon>
        <taxon>Phthiraptera</taxon>
        <taxon>Amblycera</taxon>
        <taxon>Menoponidae</taxon>
        <taxon>Menopon</taxon>
    </lineage>
</organism>
<keyword evidence="1" id="KW-0645">Protease</keyword>
<reference evidence="5" key="1">
    <citation type="journal article" date="2024" name="Gigascience">
        <title>Chromosome-level genome of the poultry shaft louse Menopon gallinae provides insight into the host-switching and adaptive evolution of parasitic lice.</title>
        <authorList>
            <person name="Xu Y."/>
            <person name="Ma L."/>
            <person name="Liu S."/>
            <person name="Liang Y."/>
            <person name="Liu Q."/>
            <person name="He Z."/>
            <person name="Tian L."/>
            <person name="Duan Y."/>
            <person name="Cai W."/>
            <person name="Li H."/>
            <person name="Song F."/>
        </authorList>
    </citation>
    <scope>NUCLEOTIDE SEQUENCE</scope>
    <source>
        <strain evidence="5">Cailab_2023a</strain>
    </source>
</reference>
<keyword evidence="2" id="KW-0862">Zinc</keyword>
<dbReference type="Pfam" id="PF14223">
    <property type="entry name" value="Retrotran_gag_2"/>
    <property type="match status" value="1"/>
</dbReference>
<accession>A0AAW2IAY9</accession>
<dbReference type="GO" id="GO:0008270">
    <property type="term" value="F:zinc ion binding"/>
    <property type="evidence" value="ECO:0007669"/>
    <property type="project" value="UniProtKB-KW"/>
</dbReference>
<dbReference type="Pfam" id="PF00098">
    <property type="entry name" value="zf-CCHC"/>
    <property type="match status" value="1"/>
</dbReference>
<comment type="caution">
    <text evidence="5">The sequence shown here is derived from an EMBL/GenBank/DDBJ whole genome shotgun (WGS) entry which is preliminary data.</text>
</comment>
<dbReference type="Pfam" id="PF07727">
    <property type="entry name" value="RVT_2"/>
    <property type="match status" value="2"/>
</dbReference>
<dbReference type="Gene3D" id="3.30.420.10">
    <property type="entry name" value="Ribonuclease H-like superfamily/Ribonuclease H"/>
    <property type="match status" value="1"/>
</dbReference>
<dbReference type="InterPro" id="IPR001584">
    <property type="entry name" value="Integrase_cat-core"/>
</dbReference>
<dbReference type="SUPFAM" id="SSF53098">
    <property type="entry name" value="Ribonuclease H-like"/>
    <property type="match status" value="1"/>
</dbReference>
<evidence type="ECO:0008006" key="6">
    <source>
        <dbReference type="Google" id="ProtNLM"/>
    </source>
</evidence>
<keyword evidence="1" id="KW-0378">Hydrolase</keyword>
<dbReference type="InterPro" id="IPR036397">
    <property type="entry name" value="RNaseH_sf"/>
</dbReference>
<dbReference type="EMBL" id="JARGDH010000001">
    <property type="protein sequence ID" value="KAL0279076.1"/>
    <property type="molecule type" value="Genomic_DNA"/>
</dbReference>
<dbReference type="GO" id="GO:0004190">
    <property type="term" value="F:aspartic-type endopeptidase activity"/>
    <property type="evidence" value="ECO:0007669"/>
    <property type="project" value="UniProtKB-KW"/>
</dbReference>
<dbReference type="SUPFAM" id="SSF57756">
    <property type="entry name" value="Retrovirus zinc finger-like domains"/>
    <property type="match status" value="1"/>
</dbReference>
<feature type="domain" description="CCHC-type" evidence="3">
    <location>
        <begin position="230"/>
        <end position="245"/>
    </location>
</feature>
<protein>
    <recommendedName>
        <fullName evidence="6">Retrovirus-related Pol polyprotein from transposon TNT 1-94</fullName>
    </recommendedName>
</protein>
<evidence type="ECO:0000256" key="1">
    <source>
        <dbReference type="ARBA" id="ARBA00022750"/>
    </source>
</evidence>
<sequence length="1012" mass="115394">MLGNTCPIERLNESNYEIWKLQMKSVLVINDLWSCVDGTDPKPEKECDKWSRKDGKALAMINLSVSPSQLNLIAKAETSKEAWDLLKKTYASTGPVRKFIIYRQLLRMQKEPHVSISQYINEFSNKVELLERVGIKMQDELLTVMLLSSLPAEFDNFVIAIETRDEVPPFSEVKIKLLEEEARQIEKNNSEEPNPNSALVAKGKWRKKIVKDNRRDPDSEKKVPKRKGNCFKCGKIGHFANECRSSPRSNRSRSKAETLLSVAYNCRTSKEQWCLDSGATRHICNNKRKFTSLDGKKSDIYTISNECVRARGTGEVTLRMNGRNVTLKDTLYMPSSRSNLLSVPRVTKRGYTVVFKSDRAEIIRKDGSTLATAKREGGLYVIEEPERMFYTRDRDNTKRWHQRYGHLNLSDLKKLESQRMVEGMKLMGKNDTLNCEICARGKIHQLPFKKSTSRSENALDLVHSDICGPMKVRSAGGARFFVTFIDDYSRYTEVYMLKNKSDVLEKFKVFKARVENFTGRKIKCIRTDNAREYLSKEFKNILEECGISRQLSAEYTPQQNGIAERANRTLIEMARLLLAIAAKLDMHVHQLDISNAYLNGYLKEEIYMEIPKNYENILRRIVKDEKFESEVRANASQQLQQIKHGNKVCKLKRSLYGLKQAGHVWNLELDKQLKRLGMRPTYSDTCIYLNAERGGGLLIAAVYVDDILLFSKNSKTIRTFIGRLAEVFKLRNLGEAKHCLGIEIHRGQGNLKINQPSYIQAVLERFGMSDCKPVTSPVDVSIRLEKEKKTSNNLPFRELIGALMWLSVATRPDIAYAVNSLSQFNNCFGRTHWTAAKRILRYLKGTKDVGITYEKSTCGIIGYSDADWGACPIDRRSYTGVVFVLSRGAISWESKKQRTVALSSTEAEYMALTESVKEAIYLKKFVAELGFPELGDIMIFCDNMGALKLSQNDMFHSRTKHIDIRHHFVREAVKNGKVTVKHIGTEEMAADMLTKGLASPKIIKNSKSVGLS</sequence>
<dbReference type="GO" id="GO:0003676">
    <property type="term" value="F:nucleic acid binding"/>
    <property type="evidence" value="ECO:0007669"/>
    <property type="project" value="InterPro"/>
</dbReference>
<dbReference type="PROSITE" id="PS50994">
    <property type="entry name" value="INTEGRASE"/>
    <property type="match status" value="1"/>
</dbReference>
<dbReference type="Pfam" id="PF13976">
    <property type="entry name" value="gag_pre-integrs"/>
    <property type="match status" value="1"/>
</dbReference>
<keyword evidence="1" id="KW-0064">Aspartyl protease</keyword>
<dbReference type="InterPro" id="IPR054722">
    <property type="entry name" value="PolX-like_BBD"/>
</dbReference>
<name>A0AAW2IAY9_9NEOP</name>
<dbReference type="GO" id="GO:0071897">
    <property type="term" value="P:DNA biosynthetic process"/>
    <property type="evidence" value="ECO:0007669"/>
    <property type="project" value="UniProtKB-ARBA"/>
</dbReference>
<proteinExistence type="predicted"/>
<keyword evidence="2" id="KW-0863">Zinc-finger</keyword>
<evidence type="ECO:0000259" key="4">
    <source>
        <dbReference type="PROSITE" id="PS50994"/>
    </source>
</evidence>
<dbReference type="Pfam" id="PF00665">
    <property type="entry name" value="rve"/>
    <property type="match status" value="1"/>
</dbReference>
<dbReference type="SMART" id="SM00343">
    <property type="entry name" value="ZnF_C2HC"/>
    <property type="match status" value="1"/>
</dbReference>
<dbReference type="InterPro" id="IPR001878">
    <property type="entry name" value="Znf_CCHC"/>
</dbReference>
<dbReference type="GO" id="GO:0042575">
    <property type="term" value="C:DNA polymerase complex"/>
    <property type="evidence" value="ECO:0007669"/>
    <property type="project" value="UniProtKB-ARBA"/>
</dbReference>
<dbReference type="InterPro" id="IPR036875">
    <property type="entry name" value="Znf_CCHC_sf"/>
</dbReference>
<evidence type="ECO:0000256" key="2">
    <source>
        <dbReference type="PROSITE-ProRule" id="PRU00047"/>
    </source>
</evidence>
<dbReference type="InterPro" id="IPR013103">
    <property type="entry name" value="RVT_2"/>
</dbReference>
<dbReference type="PANTHER" id="PTHR11439:SF467">
    <property type="entry name" value="INTEGRASE CATALYTIC DOMAIN-CONTAINING PROTEIN"/>
    <property type="match status" value="1"/>
</dbReference>
<evidence type="ECO:0000259" key="3">
    <source>
        <dbReference type="PROSITE" id="PS50158"/>
    </source>
</evidence>
<feature type="domain" description="Integrase catalytic" evidence="4">
    <location>
        <begin position="443"/>
        <end position="619"/>
    </location>
</feature>
<dbReference type="SUPFAM" id="SSF56672">
    <property type="entry name" value="DNA/RNA polymerases"/>
    <property type="match status" value="1"/>
</dbReference>
<dbReference type="InterPro" id="IPR043502">
    <property type="entry name" value="DNA/RNA_pol_sf"/>
</dbReference>
<dbReference type="AlphaFoldDB" id="A0AAW2IAY9"/>
<dbReference type="Gene3D" id="4.10.60.10">
    <property type="entry name" value="Zinc finger, CCHC-type"/>
    <property type="match status" value="1"/>
</dbReference>
<evidence type="ECO:0000313" key="5">
    <source>
        <dbReference type="EMBL" id="KAL0279076.1"/>
    </source>
</evidence>
<dbReference type="CDD" id="cd09272">
    <property type="entry name" value="RNase_HI_RT_Ty1"/>
    <property type="match status" value="1"/>
</dbReference>
<dbReference type="InterPro" id="IPR012337">
    <property type="entry name" value="RNaseH-like_sf"/>
</dbReference>
<dbReference type="Pfam" id="PF22936">
    <property type="entry name" value="Pol_BBD"/>
    <property type="match status" value="1"/>
</dbReference>
<gene>
    <name evidence="5" type="ORF">PYX00_000707</name>
</gene>
<keyword evidence="2" id="KW-0479">Metal-binding</keyword>
<dbReference type="PANTHER" id="PTHR11439">
    <property type="entry name" value="GAG-POL-RELATED RETROTRANSPOSON"/>
    <property type="match status" value="1"/>
</dbReference>
<dbReference type="InterPro" id="IPR025724">
    <property type="entry name" value="GAG-pre-integrase_dom"/>
</dbReference>